<organism evidence="1 2">
    <name type="scientific">Paenibacillus cremeus</name>
    <dbReference type="NCBI Taxonomy" id="2163881"/>
    <lineage>
        <taxon>Bacteria</taxon>
        <taxon>Bacillati</taxon>
        <taxon>Bacillota</taxon>
        <taxon>Bacilli</taxon>
        <taxon>Bacillales</taxon>
        <taxon>Paenibacillaceae</taxon>
        <taxon>Paenibacillus</taxon>
    </lineage>
</organism>
<sequence>MPARWTLIYMAHLIGAGKARKGEVMPLLIHPSPSQYDAHAVRLSLLRQTGRTITKESFARPNTQPSAYAVNASRKV</sequence>
<dbReference type="Proteomes" id="UP000317036">
    <property type="component" value="Unassembled WGS sequence"/>
</dbReference>
<dbReference type="AlphaFoldDB" id="A0A559K7V1"/>
<name>A0A559K7V1_9BACL</name>
<protein>
    <submittedName>
        <fullName evidence="1">Uncharacterized protein</fullName>
    </submittedName>
</protein>
<gene>
    <name evidence="1" type="ORF">FPZ49_20085</name>
</gene>
<evidence type="ECO:0000313" key="1">
    <source>
        <dbReference type="EMBL" id="TVY08202.1"/>
    </source>
</evidence>
<evidence type="ECO:0000313" key="2">
    <source>
        <dbReference type="Proteomes" id="UP000317036"/>
    </source>
</evidence>
<comment type="caution">
    <text evidence="1">The sequence shown here is derived from an EMBL/GenBank/DDBJ whole genome shotgun (WGS) entry which is preliminary data.</text>
</comment>
<reference evidence="1 2" key="1">
    <citation type="submission" date="2019-07" db="EMBL/GenBank/DDBJ databases">
        <authorList>
            <person name="Kim J."/>
        </authorList>
    </citation>
    <scope>NUCLEOTIDE SEQUENCE [LARGE SCALE GENOMIC DNA]</scope>
    <source>
        <strain evidence="1 2">JC52</strain>
    </source>
</reference>
<keyword evidence="2" id="KW-1185">Reference proteome</keyword>
<dbReference type="EMBL" id="VNJI01000026">
    <property type="protein sequence ID" value="TVY08202.1"/>
    <property type="molecule type" value="Genomic_DNA"/>
</dbReference>
<proteinExistence type="predicted"/>
<accession>A0A559K7V1</accession>